<keyword evidence="1 2" id="KW-0238">DNA-binding</keyword>
<dbReference type="Proteomes" id="UP000254807">
    <property type="component" value="Unassembled WGS sequence"/>
</dbReference>
<dbReference type="GO" id="GO:0003677">
    <property type="term" value="F:DNA binding"/>
    <property type="evidence" value="ECO:0007669"/>
    <property type="project" value="UniProtKB-UniRule"/>
</dbReference>
<reference evidence="4 5" key="1">
    <citation type="submission" date="2018-06" db="EMBL/GenBank/DDBJ databases">
        <authorList>
            <consortium name="Pathogen Informatics"/>
            <person name="Doyle S."/>
        </authorList>
    </citation>
    <scope>NUCLEOTIDE SEQUENCE [LARGE SCALE GENOMIC DNA]</scope>
    <source>
        <strain evidence="4 5">NCTC12360</strain>
    </source>
</reference>
<dbReference type="PANTHER" id="PTHR43479">
    <property type="entry name" value="ACREF/ENVCD OPERON REPRESSOR-RELATED"/>
    <property type="match status" value="1"/>
</dbReference>
<dbReference type="PROSITE" id="PS01081">
    <property type="entry name" value="HTH_TETR_1"/>
    <property type="match status" value="1"/>
</dbReference>
<keyword evidence="5" id="KW-1185">Reference proteome</keyword>
<dbReference type="AlphaFoldDB" id="A0A376H4B6"/>
<dbReference type="PRINTS" id="PR00455">
    <property type="entry name" value="HTHTETR"/>
</dbReference>
<feature type="domain" description="HTH tetR-type" evidence="3">
    <location>
        <begin position="8"/>
        <end position="68"/>
    </location>
</feature>
<dbReference type="RefSeq" id="WP_021421707.1">
    <property type="nucleotide sequence ID" value="NZ_JBHULA010000042.1"/>
</dbReference>
<proteinExistence type="predicted"/>
<evidence type="ECO:0000256" key="1">
    <source>
        <dbReference type="ARBA" id="ARBA00023125"/>
    </source>
</evidence>
<evidence type="ECO:0000313" key="5">
    <source>
        <dbReference type="Proteomes" id="UP000254807"/>
    </source>
</evidence>
<dbReference type="EMBL" id="UFYW01000001">
    <property type="protein sequence ID" value="STD84014.1"/>
    <property type="molecule type" value="Genomic_DNA"/>
</dbReference>
<name>A0A376H4B6_ENTGA</name>
<evidence type="ECO:0000256" key="2">
    <source>
        <dbReference type="PROSITE-ProRule" id="PRU00335"/>
    </source>
</evidence>
<dbReference type="Gene3D" id="1.10.357.10">
    <property type="entry name" value="Tetracycline Repressor, domain 2"/>
    <property type="match status" value="1"/>
</dbReference>
<dbReference type="InterPro" id="IPR050624">
    <property type="entry name" value="HTH-type_Tx_Regulator"/>
</dbReference>
<gene>
    <name evidence="4" type="primary">acnR</name>
    <name evidence="4" type="ORF">NCTC12360_02535</name>
</gene>
<sequence length="213" mass="24153">MARNKYPEETVKLILDVSTRLFSEKGYDDTSLQDIINETKLSKGAIYHHFSSKEDILKAIFHRLGNENAEIFAKIRDDSRLSGIEKLRKIFQTAVFHSNQSVLLTVSPCLLNNPRFLAMQIEQIYELIAPQFVEPILTEGVKDGSINIENPHEIAEAIMILTNVWLNPLVKMTDTEGMKKRCDTFNTLLKGLGIDGLLDNQTISAFVQLCNKK</sequence>
<dbReference type="Pfam" id="PF00440">
    <property type="entry name" value="TetR_N"/>
    <property type="match status" value="1"/>
</dbReference>
<protein>
    <submittedName>
        <fullName evidence="4">HTH-type transcriptional repressor AcnR</fullName>
    </submittedName>
</protein>
<dbReference type="PANTHER" id="PTHR43479:SF11">
    <property type="entry name" value="ACREF_ENVCD OPERON REPRESSOR-RELATED"/>
    <property type="match status" value="1"/>
</dbReference>
<organism evidence="4 5">
    <name type="scientific">Enterococcus gallinarum</name>
    <dbReference type="NCBI Taxonomy" id="1353"/>
    <lineage>
        <taxon>Bacteria</taxon>
        <taxon>Bacillati</taxon>
        <taxon>Bacillota</taxon>
        <taxon>Bacilli</taxon>
        <taxon>Lactobacillales</taxon>
        <taxon>Enterococcaceae</taxon>
        <taxon>Enterococcus</taxon>
    </lineage>
</organism>
<evidence type="ECO:0000313" key="4">
    <source>
        <dbReference type="EMBL" id="STD84014.1"/>
    </source>
</evidence>
<feature type="DNA-binding region" description="H-T-H motif" evidence="2">
    <location>
        <begin position="31"/>
        <end position="50"/>
    </location>
</feature>
<dbReference type="OrthoDB" id="9814200at2"/>
<dbReference type="PROSITE" id="PS50977">
    <property type="entry name" value="HTH_TETR_2"/>
    <property type="match status" value="1"/>
</dbReference>
<dbReference type="InterPro" id="IPR001647">
    <property type="entry name" value="HTH_TetR"/>
</dbReference>
<dbReference type="InterPro" id="IPR009057">
    <property type="entry name" value="Homeodomain-like_sf"/>
</dbReference>
<evidence type="ECO:0000259" key="3">
    <source>
        <dbReference type="PROSITE" id="PS50977"/>
    </source>
</evidence>
<accession>A0A376H4B6</accession>
<dbReference type="SUPFAM" id="SSF46689">
    <property type="entry name" value="Homeodomain-like"/>
    <property type="match status" value="1"/>
</dbReference>
<dbReference type="InterPro" id="IPR023772">
    <property type="entry name" value="DNA-bd_HTH_TetR-type_CS"/>
</dbReference>